<evidence type="ECO:0000313" key="2">
    <source>
        <dbReference type="Proteomes" id="UP000219281"/>
    </source>
</evidence>
<protein>
    <submittedName>
        <fullName evidence="1">Uncharacterized protein</fullName>
    </submittedName>
</protein>
<dbReference type="RefSeq" id="WP_097127911.1">
    <property type="nucleotide sequence ID" value="NZ_OCMT01000001.1"/>
</dbReference>
<reference evidence="2" key="1">
    <citation type="submission" date="2017-09" db="EMBL/GenBank/DDBJ databases">
        <authorList>
            <person name="Varghese N."/>
            <person name="Submissions S."/>
        </authorList>
    </citation>
    <scope>NUCLEOTIDE SEQUENCE [LARGE SCALE GENOMIC DNA]</scope>
    <source>
        <strain evidence="2">CGMCC 1.12803</strain>
    </source>
</reference>
<proteinExistence type="predicted"/>
<dbReference type="EMBL" id="OCMT01000001">
    <property type="protein sequence ID" value="SOD11756.1"/>
    <property type="molecule type" value="Genomic_DNA"/>
</dbReference>
<keyword evidence="2" id="KW-1185">Reference proteome</keyword>
<dbReference type="OrthoDB" id="1359188at2"/>
<sequence>MKTYKITVLALIFIANLTNCTSKGKPNKQGEILSAAALKALAIHQSMNGKLVTVDGYASFCGAFSSVTAGKKNKMGIYADGFCEGDKLIEAEIDFADNQTPLTGEEERNYAEVDKSFKNSTIKFMTDDYQEVANGKLKFSGTIDYDGSNYHLTNVTIHK</sequence>
<dbReference type="AlphaFoldDB" id="A0A285ZQ18"/>
<organism evidence="1 2">
    <name type="scientific">Pedobacter xixiisoli</name>
    <dbReference type="NCBI Taxonomy" id="1476464"/>
    <lineage>
        <taxon>Bacteria</taxon>
        <taxon>Pseudomonadati</taxon>
        <taxon>Bacteroidota</taxon>
        <taxon>Sphingobacteriia</taxon>
        <taxon>Sphingobacteriales</taxon>
        <taxon>Sphingobacteriaceae</taxon>
        <taxon>Pedobacter</taxon>
    </lineage>
</organism>
<name>A0A285ZQ18_9SPHI</name>
<gene>
    <name evidence="1" type="ORF">SAMN06297358_0318</name>
</gene>
<evidence type="ECO:0000313" key="1">
    <source>
        <dbReference type="EMBL" id="SOD11756.1"/>
    </source>
</evidence>
<accession>A0A285ZQ18</accession>
<dbReference type="Proteomes" id="UP000219281">
    <property type="component" value="Unassembled WGS sequence"/>
</dbReference>